<sequence>MKWSKLIDFNEQYLQRGYLLKFKAHYPFEEEVIMMVCEGGCSQKGLITISGYKAGINMYVLFPEEANPDGGISTKWLITNWTKWVWPESDVNSVLVRSGLTYDEI</sequence>
<dbReference type="InterPro" id="IPR029077">
    <property type="entry name" value="Imm45"/>
</dbReference>
<proteinExistence type="predicted"/>
<dbReference type="RefSeq" id="WP_121973985.1">
    <property type="nucleotide sequence ID" value="NZ_OOGT01000064.1"/>
</dbReference>
<dbReference type="InParanoid" id="A0A2U3MYM3"/>
<organism evidence="2 3">
    <name type="scientific">Acinetobacter stercoris</name>
    <dbReference type="NCBI Taxonomy" id="2126983"/>
    <lineage>
        <taxon>Bacteria</taxon>
        <taxon>Pseudomonadati</taxon>
        <taxon>Pseudomonadota</taxon>
        <taxon>Gammaproteobacteria</taxon>
        <taxon>Moraxellales</taxon>
        <taxon>Moraxellaceae</taxon>
        <taxon>Acinetobacter</taxon>
    </lineage>
</organism>
<dbReference type="AlphaFoldDB" id="A0A2U3MYM3"/>
<dbReference type="Pfam" id="PF15572">
    <property type="entry name" value="Imm45"/>
    <property type="match status" value="1"/>
</dbReference>
<keyword evidence="3" id="KW-1185">Reference proteome</keyword>
<feature type="domain" description="Immunity protein 45" evidence="1">
    <location>
        <begin position="7"/>
        <end position="96"/>
    </location>
</feature>
<dbReference type="Proteomes" id="UP000245974">
    <property type="component" value="Unassembled WGS sequence"/>
</dbReference>
<dbReference type="EMBL" id="OOGT01000064">
    <property type="protein sequence ID" value="SPL70520.1"/>
    <property type="molecule type" value="Genomic_DNA"/>
</dbReference>
<evidence type="ECO:0000259" key="1">
    <source>
        <dbReference type="Pfam" id="PF15572"/>
    </source>
</evidence>
<name>A0A2U3MYM3_9GAMM</name>
<accession>A0A2U3MYM3</accession>
<reference evidence="3" key="1">
    <citation type="submission" date="2018-03" db="EMBL/GenBank/DDBJ databases">
        <authorList>
            <person name="Blom J."/>
        </authorList>
    </citation>
    <scope>NUCLEOTIDE SEQUENCE [LARGE SCALE GENOMIC DNA]</scope>
    <source>
        <strain evidence="3">KPC-SM-21</strain>
    </source>
</reference>
<protein>
    <recommendedName>
        <fullName evidence="1">Immunity protein 45 domain-containing protein</fullName>
    </recommendedName>
</protein>
<dbReference type="OrthoDB" id="1149257at2"/>
<gene>
    <name evidence="2" type="ORF">KPC_1698</name>
</gene>
<evidence type="ECO:0000313" key="3">
    <source>
        <dbReference type="Proteomes" id="UP000245974"/>
    </source>
</evidence>
<evidence type="ECO:0000313" key="2">
    <source>
        <dbReference type="EMBL" id="SPL70520.1"/>
    </source>
</evidence>